<dbReference type="Pfam" id="PF08282">
    <property type="entry name" value="Hydrolase_3"/>
    <property type="match status" value="1"/>
</dbReference>
<dbReference type="InterPro" id="IPR023214">
    <property type="entry name" value="HAD_sf"/>
</dbReference>
<dbReference type="InterPro" id="IPR036412">
    <property type="entry name" value="HAD-like_sf"/>
</dbReference>
<evidence type="ECO:0000313" key="2">
    <source>
        <dbReference type="Proteomes" id="UP001501577"/>
    </source>
</evidence>
<dbReference type="RefSeq" id="WP_344672438.1">
    <property type="nucleotide sequence ID" value="NZ_BAAAXQ010000063.1"/>
</dbReference>
<keyword evidence="1" id="KW-0378">Hydrolase</keyword>
<dbReference type="Proteomes" id="UP001501577">
    <property type="component" value="Unassembled WGS sequence"/>
</dbReference>
<proteinExistence type="predicted"/>
<gene>
    <name evidence="1" type="ORF">GCM10019998_18500</name>
</gene>
<evidence type="ECO:0000313" key="1">
    <source>
        <dbReference type="EMBL" id="GAA3022179.1"/>
    </source>
</evidence>
<dbReference type="SFLD" id="SFLDS00003">
    <property type="entry name" value="Haloacid_Dehalogenase"/>
    <property type="match status" value="1"/>
</dbReference>
<protein>
    <submittedName>
        <fullName evidence="1">Cof-type HAD-IIB family hydrolase</fullName>
    </submittedName>
</protein>
<name>A0ABN3Y7M9_9ENTE</name>
<dbReference type="PROSITE" id="PS01229">
    <property type="entry name" value="COF_2"/>
    <property type="match status" value="1"/>
</dbReference>
<sequence>MKKKLLVTDLDGTFVKNSQEVAKKDREFLIQIKSDMHLGIATGRSVKEIEYIEQQIQTTVDVKIGFNGGLIEVAGKKAFEAFIDRKNLADLLFYIQSNDLVYDALDGKRRIGTYVTEDKGRVWNVHLIKPQDMFAEILPLKIYKINIRPETGRCDNVLAQLQNHFPNLSICKSGPRRIEITPSAITKGSAIEFICKKESLEVIAVGDSENDISMFQAAKKSFCLSHASQEVQAQADIIIDNFYEVGKFID</sequence>
<dbReference type="SUPFAM" id="SSF56784">
    <property type="entry name" value="HAD-like"/>
    <property type="match status" value="1"/>
</dbReference>
<comment type="caution">
    <text evidence="1">The sequence shown here is derived from an EMBL/GenBank/DDBJ whole genome shotgun (WGS) entry which is preliminary data.</text>
</comment>
<dbReference type="Gene3D" id="3.40.50.1000">
    <property type="entry name" value="HAD superfamily/HAD-like"/>
    <property type="match status" value="1"/>
</dbReference>
<dbReference type="EMBL" id="BAAAXQ010000063">
    <property type="protein sequence ID" value="GAA3022179.1"/>
    <property type="molecule type" value="Genomic_DNA"/>
</dbReference>
<dbReference type="NCBIfam" id="TIGR01484">
    <property type="entry name" value="HAD-SF-IIB"/>
    <property type="match status" value="1"/>
</dbReference>
<dbReference type="GO" id="GO:0016787">
    <property type="term" value="F:hydrolase activity"/>
    <property type="evidence" value="ECO:0007669"/>
    <property type="project" value="UniProtKB-KW"/>
</dbReference>
<keyword evidence="2" id="KW-1185">Reference proteome</keyword>
<dbReference type="PANTHER" id="PTHR10000">
    <property type="entry name" value="PHOSPHOSERINE PHOSPHATASE"/>
    <property type="match status" value="1"/>
</dbReference>
<reference evidence="1 2" key="1">
    <citation type="journal article" date="2019" name="Int. J. Syst. Evol. Microbiol.">
        <title>The Global Catalogue of Microorganisms (GCM) 10K type strain sequencing project: providing services to taxonomists for standard genome sequencing and annotation.</title>
        <authorList>
            <consortium name="The Broad Institute Genomics Platform"/>
            <consortium name="The Broad Institute Genome Sequencing Center for Infectious Disease"/>
            <person name="Wu L."/>
            <person name="Ma J."/>
        </authorList>
    </citation>
    <scope>NUCLEOTIDE SEQUENCE [LARGE SCALE GENOMIC DNA]</scope>
    <source>
        <strain evidence="1 2">JCM 8736</strain>
    </source>
</reference>
<dbReference type="Gene3D" id="3.30.1240.10">
    <property type="match status" value="1"/>
</dbReference>
<dbReference type="InterPro" id="IPR006379">
    <property type="entry name" value="HAD-SF_hydro_IIB"/>
</dbReference>
<dbReference type="SFLD" id="SFLDG01140">
    <property type="entry name" value="C2.B:_Phosphomannomutase_and_P"/>
    <property type="match status" value="1"/>
</dbReference>
<organism evidence="1 2">
    <name type="scientific">Tetragenococcus solitarius</name>
    <dbReference type="NCBI Taxonomy" id="71453"/>
    <lineage>
        <taxon>Bacteria</taxon>
        <taxon>Bacillati</taxon>
        <taxon>Bacillota</taxon>
        <taxon>Bacilli</taxon>
        <taxon>Lactobacillales</taxon>
        <taxon>Enterococcaceae</taxon>
        <taxon>Tetragenococcus</taxon>
    </lineage>
</organism>
<dbReference type="PANTHER" id="PTHR10000:SF8">
    <property type="entry name" value="HAD SUPERFAMILY HYDROLASE-LIKE, TYPE 3"/>
    <property type="match status" value="1"/>
</dbReference>
<accession>A0ABN3Y7M9</accession>